<accession>A0A9E7UCP3</accession>
<dbReference type="AlphaFoldDB" id="A0A9E7UCP3"/>
<organism evidence="2 3">
    <name type="scientific">Salinirubellus salinus</name>
    <dbReference type="NCBI Taxonomy" id="1364945"/>
    <lineage>
        <taxon>Archaea</taxon>
        <taxon>Methanobacteriati</taxon>
        <taxon>Methanobacteriota</taxon>
        <taxon>Stenosarchaea group</taxon>
        <taxon>Halobacteria</taxon>
        <taxon>Halobacteriales</taxon>
        <taxon>Natronomonadaceae</taxon>
        <taxon>Salinirubellus</taxon>
    </lineage>
</organism>
<evidence type="ECO:0000256" key="1">
    <source>
        <dbReference type="SAM" id="MobiDB-lite"/>
    </source>
</evidence>
<keyword evidence="3" id="KW-1185">Reference proteome</keyword>
<gene>
    <name evidence="2" type="ORF">N0B31_07220</name>
</gene>
<dbReference type="KEGG" id="ssai:N0B31_07220"/>
<dbReference type="Proteomes" id="UP001057580">
    <property type="component" value="Chromosome"/>
</dbReference>
<dbReference type="RefSeq" id="WP_260595194.1">
    <property type="nucleotide sequence ID" value="NZ_CP104003.1"/>
</dbReference>
<feature type="region of interest" description="Disordered" evidence="1">
    <location>
        <begin position="151"/>
        <end position="184"/>
    </location>
</feature>
<proteinExistence type="predicted"/>
<dbReference type="EMBL" id="CP104003">
    <property type="protein sequence ID" value="UWM56074.1"/>
    <property type="molecule type" value="Genomic_DNA"/>
</dbReference>
<evidence type="ECO:0000313" key="3">
    <source>
        <dbReference type="Proteomes" id="UP001057580"/>
    </source>
</evidence>
<reference evidence="2" key="1">
    <citation type="submission" date="2022-09" db="EMBL/GenBank/DDBJ databases">
        <title>Diverse halophilic archaea isolated from saline environments.</title>
        <authorList>
            <person name="Cui H.-L."/>
        </authorList>
    </citation>
    <scope>NUCLEOTIDE SEQUENCE</scope>
    <source>
        <strain evidence="2">ZS-35-S2</strain>
    </source>
</reference>
<sequence>MRSLGRLRIPLVILAVVLSVSVVSSAGSLSFTADRQAGLDVVDDADGIVSLDKTGEIRKGSNDALLTEVTNPTGNSVELEVRISGTDWSFSPGPEQTVTTTSSDETLRTTVDGSSTVEIRVNVTNNAAKGDRPYDMTVQSPDFDWEKTPTVDIVAGQGPPDGKGPGSGDNPACEKSGGNAAGCS</sequence>
<protein>
    <submittedName>
        <fullName evidence="2">Uncharacterized protein</fullName>
    </submittedName>
</protein>
<name>A0A9E7UCP3_9EURY</name>
<evidence type="ECO:0000313" key="2">
    <source>
        <dbReference type="EMBL" id="UWM56074.1"/>
    </source>
</evidence>
<dbReference type="GeneID" id="74942200"/>